<feature type="domain" description="Secretion system C-terminal sorting" evidence="2">
    <location>
        <begin position="578"/>
        <end position="653"/>
    </location>
</feature>
<reference evidence="4 5" key="1">
    <citation type="submission" date="2018-07" db="EMBL/GenBank/DDBJ databases">
        <title>Genome assembly of strain KB82.</title>
        <authorList>
            <person name="Kukolya J."/>
            <person name="Horvath B."/>
            <person name="Nagy I."/>
            <person name="Toth A."/>
        </authorList>
    </citation>
    <scope>NUCLEOTIDE SEQUENCE [LARGE SCALE GENOMIC DNA]</scope>
    <source>
        <strain evidence="4 5">Kb82</strain>
    </source>
</reference>
<evidence type="ECO:0000259" key="3">
    <source>
        <dbReference type="Pfam" id="PF26628"/>
    </source>
</evidence>
<gene>
    <name evidence="4" type="ORF">C4F50_00285</name>
</gene>
<feature type="domain" description="DUF8202" evidence="3">
    <location>
        <begin position="204"/>
        <end position="374"/>
    </location>
</feature>
<dbReference type="Pfam" id="PF26628">
    <property type="entry name" value="DUF8202"/>
    <property type="match status" value="1"/>
</dbReference>
<keyword evidence="1" id="KW-0732">Signal</keyword>
<dbReference type="NCBIfam" id="TIGR04183">
    <property type="entry name" value="Por_Secre_tail"/>
    <property type="match status" value="1"/>
</dbReference>
<evidence type="ECO:0000259" key="2">
    <source>
        <dbReference type="Pfam" id="PF18962"/>
    </source>
</evidence>
<keyword evidence="5" id="KW-1185">Reference proteome</keyword>
<evidence type="ECO:0000313" key="4">
    <source>
        <dbReference type="EMBL" id="MBE8723366.1"/>
    </source>
</evidence>
<dbReference type="InterPro" id="IPR058515">
    <property type="entry name" value="DUF8202"/>
</dbReference>
<proteinExistence type="predicted"/>
<evidence type="ECO:0000313" key="5">
    <source>
        <dbReference type="Proteomes" id="UP000640614"/>
    </source>
</evidence>
<comment type="caution">
    <text evidence="4">The sequence shown here is derived from an EMBL/GenBank/DDBJ whole genome shotgun (WGS) entry which is preliminary data.</text>
</comment>
<dbReference type="Pfam" id="PF18962">
    <property type="entry name" value="Por_Secre_tail"/>
    <property type="match status" value="1"/>
</dbReference>
<evidence type="ECO:0000256" key="1">
    <source>
        <dbReference type="ARBA" id="ARBA00022729"/>
    </source>
</evidence>
<sequence length="654" mass="73365">MYKKVFSASIFISLLTCNLIFPQQKAVPGAVSDPYFWIKSKNNGESYYWESLTAQQGKISAKKHKGAAFNFNPSIVFDTAQDSLILPLGIDSKRRQTLFMVYKVNDSLKEQFLWTINDPQKTLSAATNKRLVDLKRYSYQSYQEKIKPHKANLHFFQQNITDSIAKASSLTIGQKTKSEKLPPVEFGGSISEILVYNRVLSGLETQKAASYLAIKYGISLSPFENKNYVNSKGETIWDAEKHKAFTSCITAVGRDDASGLLQQKSSNMIDSGLLTFELKSKTNTIPDNYFVFWSDNGKNLLIKKQEQGEPVGIDRQWQLDFASSKDLSLDWIFDPKFIKGTLPPDSYYWLLIDYSGKGTFDETSSEYIKLASTSSKEKLVLKDFNWDSQKQGTAKFTIKTAPQMFSRVWITQADCSTGASGELNYTIEGGESPFTVTVKKEGTEAVVKQWNQSAKSNSGLTLSSGNYDYIVRDNKGNLYSETVFVADKHGTFPNLKPEYQLTNGNALTLDASKDLPAGHYEYQWYYEGNFIDNNPKILIDQSGTYELRLLSEEGCKTSSKIAVTTDGKENLDPSVLILYPNPTVDGHYTIAMQFAKKTNATVTVYSPSGALVKQKELTQIENYLYDDVIKASSGMYLVTVKSDFGTKTFKVIVK</sequence>
<dbReference type="Proteomes" id="UP000640614">
    <property type="component" value="Unassembled WGS sequence"/>
</dbReference>
<protein>
    <submittedName>
        <fullName evidence="4">T9SS C-terminal target domain-containing protein</fullName>
    </submittedName>
</protein>
<name>A0ABR9TDJ8_9FLAO</name>
<organism evidence="4 5">
    <name type="scientific">Flavobacterium hungaricum</name>
    <dbReference type="NCBI Taxonomy" id="2082725"/>
    <lineage>
        <taxon>Bacteria</taxon>
        <taxon>Pseudomonadati</taxon>
        <taxon>Bacteroidota</taxon>
        <taxon>Flavobacteriia</taxon>
        <taxon>Flavobacteriales</taxon>
        <taxon>Flavobacteriaceae</taxon>
        <taxon>Flavobacterium</taxon>
    </lineage>
</organism>
<accession>A0ABR9TDJ8</accession>
<dbReference type="InterPro" id="IPR026444">
    <property type="entry name" value="Secre_tail"/>
</dbReference>
<dbReference type="RefSeq" id="WP_193844441.1">
    <property type="nucleotide sequence ID" value="NZ_PRDM01000001.1"/>
</dbReference>
<dbReference type="EMBL" id="PRDM01000001">
    <property type="protein sequence ID" value="MBE8723366.1"/>
    <property type="molecule type" value="Genomic_DNA"/>
</dbReference>